<dbReference type="FunFam" id="3.30.300.30:FF:000008">
    <property type="entry name" value="2,3-dihydroxybenzoate-AMP ligase"/>
    <property type="match status" value="1"/>
</dbReference>
<dbReference type="Pfam" id="PF00501">
    <property type="entry name" value="AMP-binding"/>
    <property type="match status" value="1"/>
</dbReference>
<gene>
    <name evidence="5" type="ORF">AKJ09_05466</name>
</gene>
<evidence type="ECO:0000313" key="6">
    <source>
        <dbReference type="Proteomes" id="UP000064967"/>
    </source>
</evidence>
<dbReference type="PANTHER" id="PTHR43767:SF1">
    <property type="entry name" value="NONRIBOSOMAL PEPTIDE SYNTHASE PES1 (EUROFUNG)-RELATED"/>
    <property type="match status" value="1"/>
</dbReference>
<reference evidence="5 6" key="1">
    <citation type="submission" date="2015-08" db="EMBL/GenBank/DDBJ databases">
        <authorList>
            <person name="Babu N.S."/>
            <person name="Beckwith C.J."/>
            <person name="Beseler K.G."/>
            <person name="Brison A."/>
            <person name="Carone J.V."/>
            <person name="Caskin T.P."/>
            <person name="Diamond M."/>
            <person name="Durham M.E."/>
            <person name="Foxe J.M."/>
            <person name="Go M."/>
            <person name="Henderson B.A."/>
            <person name="Jones I.B."/>
            <person name="McGettigan J.A."/>
            <person name="Micheletti S.J."/>
            <person name="Nasrallah M.E."/>
            <person name="Ortiz D."/>
            <person name="Piller C.R."/>
            <person name="Privatt S.R."/>
            <person name="Schneider S.L."/>
            <person name="Sharp S."/>
            <person name="Smith T.C."/>
            <person name="Stanton J.D."/>
            <person name="Ullery H.E."/>
            <person name="Wilson R.J."/>
            <person name="Serrano M.G."/>
            <person name="Buck G."/>
            <person name="Lee V."/>
            <person name="Wang Y."/>
            <person name="Carvalho R."/>
            <person name="Voegtly L."/>
            <person name="Shi R."/>
            <person name="Duckworth R."/>
            <person name="Johnson A."/>
            <person name="Loviza R."/>
            <person name="Walstead R."/>
            <person name="Shah Z."/>
            <person name="Kiflezghi M."/>
            <person name="Wade K."/>
            <person name="Ball S.L."/>
            <person name="Bradley K.W."/>
            <person name="Asai D.J."/>
            <person name="Bowman C.A."/>
            <person name="Russell D.A."/>
            <person name="Pope W.H."/>
            <person name="Jacobs-Sera D."/>
            <person name="Hendrix R.W."/>
            <person name="Hatfull G.F."/>
        </authorList>
    </citation>
    <scope>NUCLEOTIDE SEQUENCE [LARGE SCALE GENOMIC DNA]</scope>
    <source>
        <strain evidence="5 6">DSM 27648</strain>
    </source>
</reference>
<feature type="domain" description="AMP-binding enzyme C-terminal" evidence="4">
    <location>
        <begin position="473"/>
        <end position="548"/>
    </location>
</feature>
<dbReference type="CDD" id="cd05936">
    <property type="entry name" value="FC-FACS_FadD_like"/>
    <property type="match status" value="1"/>
</dbReference>
<feature type="domain" description="AMP-dependent synthetase/ligase" evidence="3">
    <location>
        <begin position="34"/>
        <end position="423"/>
    </location>
</feature>
<dbReference type="EMBL" id="CP012333">
    <property type="protein sequence ID" value="AKU98802.1"/>
    <property type="molecule type" value="Genomic_DNA"/>
</dbReference>
<dbReference type="OrthoDB" id="9765680at2"/>
<evidence type="ECO:0000256" key="1">
    <source>
        <dbReference type="ARBA" id="ARBA00006432"/>
    </source>
</evidence>
<dbReference type="Gene3D" id="3.30.300.30">
    <property type="match status" value="1"/>
</dbReference>
<dbReference type="AlphaFoldDB" id="A0A0K1PZ87"/>
<organism evidence="5 6">
    <name type="scientific">Labilithrix luteola</name>
    <dbReference type="NCBI Taxonomy" id="1391654"/>
    <lineage>
        <taxon>Bacteria</taxon>
        <taxon>Pseudomonadati</taxon>
        <taxon>Myxococcota</taxon>
        <taxon>Polyangia</taxon>
        <taxon>Polyangiales</taxon>
        <taxon>Labilitrichaceae</taxon>
        <taxon>Labilithrix</taxon>
    </lineage>
</organism>
<dbReference type="InterPro" id="IPR050237">
    <property type="entry name" value="ATP-dep_AMP-bd_enzyme"/>
</dbReference>
<proteinExistence type="inferred from homology"/>
<accession>A0A0K1PZ87</accession>
<dbReference type="RefSeq" id="WP_146649852.1">
    <property type="nucleotide sequence ID" value="NZ_CP012333.1"/>
</dbReference>
<dbReference type="PATRIC" id="fig|1391654.3.peg.5541"/>
<evidence type="ECO:0000259" key="3">
    <source>
        <dbReference type="Pfam" id="PF00501"/>
    </source>
</evidence>
<evidence type="ECO:0000256" key="2">
    <source>
        <dbReference type="ARBA" id="ARBA00022598"/>
    </source>
</evidence>
<dbReference type="Gene3D" id="3.40.50.12780">
    <property type="entry name" value="N-terminal domain of ligase-like"/>
    <property type="match status" value="1"/>
</dbReference>
<comment type="similarity">
    <text evidence="1">Belongs to the ATP-dependent AMP-binding enzyme family.</text>
</comment>
<dbReference type="PANTHER" id="PTHR43767">
    <property type="entry name" value="LONG-CHAIN-FATTY-ACID--COA LIGASE"/>
    <property type="match status" value="1"/>
</dbReference>
<protein>
    <submittedName>
        <fullName evidence="5">Long-chain-fatty-acid--CoA ligase</fullName>
    </submittedName>
</protein>
<dbReference type="KEGG" id="llu:AKJ09_05466"/>
<dbReference type="InterPro" id="IPR045851">
    <property type="entry name" value="AMP-bd_C_sf"/>
</dbReference>
<dbReference type="SUPFAM" id="SSF56801">
    <property type="entry name" value="Acetyl-CoA synthetase-like"/>
    <property type="match status" value="1"/>
</dbReference>
<dbReference type="STRING" id="1391654.AKJ09_05466"/>
<keyword evidence="6" id="KW-1185">Reference proteome</keyword>
<dbReference type="Pfam" id="PF13193">
    <property type="entry name" value="AMP-binding_C"/>
    <property type="match status" value="1"/>
</dbReference>
<dbReference type="InterPro" id="IPR000873">
    <property type="entry name" value="AMP-dep_synth/lig_dom"/>
</dbReference>
<sequence length="570" mass="61602">MATAQNTAKPWLGVYSPWVPETLPAPTKSMIDVLEEAARTAPDAPALYYFDRVVSYRELDDLAARFATLLASWNVGHGDRVALYQQNVPQYVIALYGIWKRGAVAVPLNPMFKDKELEYHLQDSGARVLVALESLYEAVGRSVVPRTSVERVVTTSELDMLGTEPAPPCFAPSHKLSAEDLGSVDLLTALSQTKPDPKARAAVGPGDLASLGYTSGTTGQPKGAMTTHGNIVYNGNVYRTWMKMDANDVILGVAPLFHITGLVGHVALAATAGCPLVLGYRFDAEQTIRLAQRWKPTMTVGSITVFLALMNHPAATKEAFASLRKAYSGGAPVAPSIAERFEAQLGVYIHNIYGLTESTSPTHAVPLGARAPVDPVTGALSVGVPIPGCDVKLVDLADPDKEAAPGEAGELADKGPMIFTGYWNKPDATKQAFRDGYFVTGDVATRNDDGYYFVVDRKKDMIIVSGYKVWPREVEDTLYGHAAVREAAVIGVKDDYRGETVKAFVALKPGTTATEQELIDFCRSKIAAYKYPRSVEIVDEVPKTATGKFLRRALRDRTPANPNEAAARKA</sequence>
<dbReference type="InterPro" id="IPR020845">
    <property type="entry name" value="AMP-binding_CS"/>
</dbReference>
<dbReference type="Proteomes" id="UP000064967">
    <property type="component" value="Chromosome"/>
</dbReference>
<keyword evidence="2 5" id="KW-0436">Ligase</keyword>
<evidence type="ECO:0000313" key="5">
    <source>
        <dbReference type="EMBL" id="AKU98802.1"/>
    </source>
</evidence>
<dbReference type="PROSITE" id="PS00455">
    <property type="entry name" value="AMP_BINDING"/>
    <property type="match status" value="1"/>
</dbReference>
<dbReference type="InterPro" id="IPR042099">
    <property type="entry name" value="ANL_N_sf"/>
</dbReference>
<evidence type="ECO:0000259" key="4">
    <source>
        <dbReference type="Pfam" id="PF13193"/>
    </source>
</evidence>
<dbReference type="InterPro" id="IPR025110">
    <property type="entry name" value="AMP-bd_C"/>
</dbReference>
<name>A0A0K1PZ87_9BACT</name>
<dbReference type="GO" id="GO:0016878">
    <property type="term" value="F:acid-thiol ligase activity"/>
    <property type="evidence" value="ECO:0007669"/>
    <property type="project" value="UniProtKB-ARBA"/>
</dbReference>